<dbReference type="Gene3D" id="3.30.200.20">
    <property type="entry name" value="Phosphorylase Kinase, domain 1"/>
    <property type="match status" value="1"/>
</dbReference>
<dbReference type="InterPro" id="IPR036097">
    <property type="entry name" value="HisK_dim/P_sf"/>
</dbReference>
<dbReference type="Pfam" id="PF00069">
    <property type="entry name" value="Pkinase"/>
    <property type="match status" value="1"/>
</dbReference>
<evidence type="ECO:0000256" key="4">
    <source>
        <dbReference type="SAM" id="Coils"/>
    </source>
</evidence>
<dbReference type="Pfam" id="PF02518">
    <property type="entry name" value="HATPase_c"/>
    <property type="match status" value="1"/>
</dbReference>
<feature type="coiled-coil region" evidence="4">
    <location>
        <begin position="1527"/>
        <end position="1554"/>
    </location>
</feature>
<dbReference type="InterPro" id="IPR000719">
    <property type="entry name" value="Prot_kinase_dom"/>
</dbReference>
<dbReference type="SUPFAM" id="SSF55781">
    <property type="entry name" value="GAF domain-like"/>
    <property type="match status" value="1"/>
</dbReference>
<evidence type="ECO:0000256" key="2">
    <source>
        <dbReference type="ARBA" id="ARBA00012438"/>
    </source>
</evidence>
<sequence length="1797" mass="194476">MEGLAVASKYSVGEKLHHGALVSVYRGVRLDDGLPIVLKRLERPRPNSSDVPRFRREFALARTLAAAGVVEVLDLDEGRDGLTLVMRDRGGASLDRILEAGRPTVAESLRIAAAAAAALGTVHARNVIHKDVSPANIIWNRQSGTVELIDFGIAAELAREAASAAQAFEGTLPYIAPEQTGRMNRSVDWRADFYALGATLYELLTGHVPFEGEDTLAVVHGHIARAPVPPCQLDPSVPALVSDIVLKLLAKDPEARYQSGHGLKADLEACIEALEAGRPVPAFALGRQDRSERFRIPERLYGREEEARLLLAAYERVCGGRAELLLVGGSPGIGKSALVHEVHKPMTAKRGHFVEGKFDQVKRAIPYSALIQAFDQLARRLLAEPEAELAERRAVLAQAVGSTGAVVTELIPSLALILGEQPPVPPLGPVESEFRFQMTFQNLVMALATPERPLVVFLDDLQWADRPSLDLLAKLAGCTDLRHMLLIGAFRDAEVPPGHAFHKMVEAVRDSGTHVESLAVGPLDETAVRRLVADTLRREEREVAALAEVCRAKTEGNPFFLAQFLLSLVEAGLVRFDPAAGAWGWDQAAVAGHASTANVVELMVAKMQRLPAETQRVLSLAACVGNSFDLGTLAVAADRPVPDLAGALWPGLREEMVLPVGDAYRYASDGTRAMSEDEASALLTSRYRFLHDRVQQAAYALIPEAERAATHLSIGRLLLARGAGGGEAGERSERLFDVIAHVNQGVALVTDAEERHRMARLNLEAAKQANASAAFEPAALYAEAGLAFMGDEGWAADYPLMLELSLAAVGAACMGSDYAKADALAEALVSKVRDPADAVPARFFQVSAATVRGDLRQALDLGLGAVRALGVHLPRRGSALSILSALARGGWAMLRHSRRPARPATDPAELARVQMAIRLLSVLQTAAFVARRDLMVPIAMRNIRIALGSGVPTFTAGAHVTWAAIAASAGLRRSAYRSAKRTMDLAEAGTRSIRAGQAMYVSNYYGLHWVKPLSEIRPAMLEAHQLALNGGESDDAGYTLVTWLRIGWHMGTELSRLEAESHDVLRRLTRIGFQFYTPLVAGLSQAIENLRQGTATPWRLTGRYLDEEKTLADLKAANNSFAVAGFLLVKMQIARMFGAATEARAIRKEFAGYTQAQRGNYLQAVALFESGLVEAMGPFSTQAERRRAGRALNRTIRWFRKSTAVGPANHRHRLLLLEAEQLRLLNKPEAAALRYAAAIAAAGESGFTHELAAANERAADFYAERGMGALSLFHRTQARDVYRRWEAWAKVAEMERRFPELAAQGHGTQRGATRRSSSTDRLNTGALDIEAVLKAAQAISGEIHREALVDRLLRTVFEVAGAERGSLLLCRSDGHLVLAAEGDESADVYRALPALDPDSPADDGGPRLPATVVAYTARVLEPVVLADAVADPRFAEDPYIRARRPKSVLTLPLARQGQLVGLLYLENNLVTNAFVDQRLEAPRLLAAQIAISLENARLYDELAAFNRNLEGQVADRTRALSEQSEVLRRTLDEVSAAHARLQETQQQLVQAEKMAALGQLVAGVAHEINTPLGVALTAASFLSDETQRIAKGIEAGKLRRAEFDAYATTAVDSTTLLLANLSRAADLVQGFKQVAADQTSDERRVFTLDDWIGDLVLSLRPMWQKPGHKLTVDCPEHIQLDNYPGALAQILTNLISNTLVHGFEAGHVGQLGIAVTEPDADSVEIVYTDDGRGIAPDSLPAIFDPFFTTRRAQGSTGLGLHIVYNLVAQRLGGTIKVTSELGAGVRFTLRFPRVAPV</sequence>
<dbReference type="InterPro" id="IPR003661">
    <property type="entry name" value="HisK_dim/P_dom"/>
</dbReference>
<dbReference type="InterPro" id="IPR003594">
    <property type="entry name" value="HATPase_dom"/>
</dbReference>
<dbReference type="SMART" id="SM00387">
    <property type="entry name" value="HATPase_c"/>
    <property type="match status" value="1"/>
</dbReference>
<dbReference type="CDD" id="cd14014">
    <property type="entry name" value="STKc_PknB_like"/>
    <property type="match status" value="1"/>
</dbReference>
<protein>
    <recommendedName>
        <fullName evidence="2">histidine kinase</fullName>
        <ecNumber evidence="2">2.7.13.3</ecNumber>
    </recommendedName>
</protein>
<name>A0ABS4SSA8_9PROT</name>
<evidence type="ECO:0000313" key="7">
    <source>
        <dbReference type="EMBL" id="MBP2295442.1"/>
    </source>
</evidence>
<feature type="domain" description="Protein kinase" evidence="5">
    <location>
        <begin position="10"/>
        <end position="271"/>
    </location>
</feature>
<keyword evidence="3" id="KW-0597">Phosphoprotein</keyword>
<accession>A0ABS4SSA8</accession>
<proteinExistence type="predicted"/>
<dbReference type="PROSITE" id="PS50109">
    <property type="entry name" value="HIS_KIN"/>
    <property type="match status" value="1"/>
</dbReference>
<dbReference type="InterPro" id="IPR029016">
    <property type="entry name" value="GAF-like_dom_sf"/>
</dbReference>
<dbReference type="InterPro" id="IPR027417">
    <property type="entry name" value="P-loop_NTPase"/>
</dbReference>
<keyword evidence="7" id="KW-0418">Kinase</keyword>
<organism evidence="7 8">
    <name type="scientific">Azospirillum rugosum</name>
    <dbReference type="NCBI Taxonomy" id="416170"/>
    <lineage>
        <taxon>Bacteria</taxon>
        <taxon>Pseudomonadati</taxon>
        <taxon>Pseudomonadota</taxon>
        <taxon>Alphaproteobacteria</taxon>
        <taxon>Rhodospirillales</taxon>
        <taxon>Azospirillaceae</taxon>
        <taxon>Azospirillum</taxon>
    </lineage>
</organism>
<keyword evidence="7" id="KW-0808">Transferase</keyword>
<dbReference type="InterPro" id="IPR003018">
    <property type="entry name" value="GAF"/>
</dbReference>
<dbReference type="SUPFAM" id="SSF47384">
    <property type="entry name" value="Homodimeric domain of signal transducing histidine kinase"/>
    <property type="match status" value="1"/>
</dbReference>
<dbReference type="InterPro" id="IPR036890">
    <property type="entry name" value="HATPase_C_sf"/>
</dbReference>
<keyword evidence="8" id="KW-1185">Reference proteome</keyword>
<dbReference type="Pfam" id="PF01590">
    <property type="entry name" value="GAF"/>
    <property type="match status" value="1"/>
</dbReference>
<dbReference type="Proteomes" id="UP000781958">
    <property type="component" value="Unassembled WGS sequence"/>
</dbReference>
<dbReference type="SUPFAM" id="SSF55874">
    <property type="entry name" value="ATPase domain of HSP90 chaperone/DNA topoisomerase II/histidine kinase"/>
    <property type="match status" value="1"/>
</dbReference>
<dbReference type="PANTHER" id="PTHR43642">
    <property type="entry name" value="HYBRID SIGNAL TRANSDUCTION HISTIDINE KINASE G"/>
    <property type="match status" value="1"/>
</dbReference>
<dbReference type="InterPro" id="IPR004358">
    <property type="entry name" value="Sig_transdc_His_kin-like_C"/>
</dbReference>
<feature type="domain" description="Histidine kinase" evidence="6">
    <location>
        <begin position="1563"/>
        <end position="1795"/>
    </location>
</feature>
<evidence type="ECO:0000259" key="5">
    <source>
        <dbReference type="PROSITE" id="PS50011"/>
    </source>
</evidence>
<dbReference type="EC" id="2.7.13.3" evidence="2"/>
<dbReference type="SMART" id="SM00065">
    <property type="entry name" value="GAF"/>
    <property type="match status" value="1"/>
</dbReference>
<comment type="caution">
    <text evidence="7">The sequence shown here is derived from an EMBL/GenBank/DDBJ whole genome shotgun (WGS) entry which is preliminary data.</text>
</comment>
<dbReference type="PRINTS" id="PR00344">
    <property type="entry name" value="BCTRLSENSOR"/>
</dbReference>
<dbReference type="SMART" id="SM00220">
    <property type="entry name" value="S_TKc"/>
    <property type="match status" value="1"/>
</dbReference>
<dbReference type="EMBL" id="JAGINP010000022">
    <property type="protein sequence ID" value="MBP2295442.1"/>
    <property type="molecule type" value="Genomic_DNA"/>
</dbReference>
<evidence type="ECO:0000256" key="1">
    <source>
        <dbReference type="ARBA" id="ARBA00000085"/>
    </source>
</evidence>
<gene>
    <name evidence="7" type="ORF">J2851_005252</name>
</gene>
<dbReference type="InterPro" id="IPR053159">
    <property type="entry name" value="Hybrid_Histidine_Kinase"/>
</dbReference>
<keyword evidence="4" id="KW-0175">Coiled coil</keyword>
<dbReference type="PANTHER" id="PTHR43642:SF1">
    <property type="entry name" value="HYBRID SIGNAL TRANSDUCTION HISTIDINE KINASE G"/>
    <property type="match status" value="1"/>
</dbReference>
<dbReference type="GO" id="GO:0016301">
    <property type="term" value="F:kinase activity"/>
    <property type="evidence" value="ECO:0007669"/>
    <property type="project" value="UniProtKB-KW"/>
</dbReference>
<dbReference type="Gene3D" id="3.30.450.40">
    <property type="match status" value="1"/>
</dbReference>
<dbReference type="InterPro" id="IPR011009">
    <property type="entry name" value="Kinase-like_dom_sf"/>
</dbReference>
<dbReference type="Gene3D" id="3.30.565.10">
    <property type="entry name" value="Histidine kinase-like ATPase, C-terminal domain"/>
    <property type="match status" value="1"/>
</dbReference>
<evidence type="ECO:0000259" key="6">
    <source>
        <dbReference type="PROSITE" id="PS50109"/>
    </source>
</evidence>
<dbReference type="PROSITE" id="PS50011">
    <property type="entry name" value="PROTEIN_KINASE_DOM"/>
    <property type="match status" value="1"/>
</dbReference>
<dbReference type="SUPFAM" id="SSF56112">
    <property type="entry name" value="Protein kinase-like (PK-like)"/>
    <property type="match status" value="1"/>
</dbReference>
<reference evidence="7 8" key="1">
    <citation type="submission" date="2021-03" db="EMBL/GenBank/DDBJ databases">
        <title>Genomic Encyclopedia of Type Strains, Phase III (KMG-III): the genomes of soil and plant-associated and newly described type strains.</title>
        <authorList>
            <person name="Whitman W."/>
        </authorList>
    </citation>
    <scope>NUCLEOTIDE SEQUENCE [LARGE SCALE GENOMIC DNA]</scope>
    <source>
        <strain evidence="7 8">IMMIB AFH-6</strain>
    </source>
</reference>
<dbReference type="Gene3D" id="1.10.287.130">
    <property type="match status" value="1"/>
</dbReference>
<evidence type="ECO:0000313" key="8">
    <source>
        <dbReference type="Proteomes" id="UP000781958"/>
    </source>
</evidence>
<dbReference type="Gene3D" id="1.10.510.10">
    <property type="entry name" value="Transferase(Phosphotransferase) domain 1"/>
    <property type="match status" value="1"/>
</dbReference>
<comment type="catalytic activity">
    <reaction evidence="1">
        <text>ATP + protein L-histidine = ADP + protein N-phospho-L-histidine.</text>
        <dbReference type="EC" id="2.7.13.3"/>
    </reaction>
</comment>
<dbReference type="InterPro" id="IPR041664">
    <property type="entry name" value="AAA_16"/>
</dbReference>
<dbReference type="Gene3D" id="3.40.50.300">
    <property type="entry name" value="P-loop containing nucleotide triphosphate hydrolases"/>
    <property type="match status" value="1"/>
</dbReference>
<evidence type="ECO:0000256" key="3">
    <source>
        <dbReference type="ARBA" id="ARBA00022553"/>
    </source>
</evidence>
<dbReference type="InterPro" id="IPR005467">
    <property type="entry name" value="His_kinase_dom"/>
</dbReference>
<dbReference type="SMART" id="SM00388">
    <property type="entry name" value="HisKA"/>
    <property type="match status" value="1"/>
</dbReference>
<dbReference type="SUPFAM" id="SSF52540">
    <property type="entry name" value="P-loop containing nucleoside triphosphate hydrolases"/>
    <property type="match status" value="1"/>
</dbReference>
<dbReference type="CDD" id="cd00082">
    <property type="entry name" value="HisKA"/>
    <property type="match status" value="1"/>
</dbReference>
<dbReference type="RefSeq" id="WP_209769949.1">
    <property type="nucleotide sequence ID" value="NZ_JAGINP010000022.1"/>
</dbReference>
<dbReference type="Pfam" id="PF13191">
    <property type="entry name" value="AAA_16"/>
    <property type="match status" value="1"/>
</dbReference>